<dbReference type="Pfam" id="PF00072">
    <property type="entry name" value="Response_reg"/>
    <property type="match status" value="1"/>
</dbReference>
<dbReference type="SMART" id="SM00448">
    <property type="entry name" value="REC"/>
    <property type="match status" value="1"/>
</dbReference>
<dbReference type="InterPro" id="IPR011006">
    <property type="entry name" value="CheY-like_superfamily"/>
</dbReference>
<dbReference type="InterPro" id="IPR052893">
    <property type="entry name" value="TCS_response_regulator"/>
</dbReference>
<dbReference type="InterPro" id="IPR001789">
    <property type="entry name" value="Sig_transdc_resp-reg_receiver"/>
</dbReference>
<proteinExistence type="predicted"/>
<dbReference type="SUPFAM" id="SSF52172">
    <property type="entry name" value="CheY-like"/>
    <property type="match status" value="1"/>
</dbReference>
<dbReference type="PANTHER" id="PTHR44520">
    <property type="entry name" value="RESPONSE REGULATOR RCP1-RELATED"/>
    <property type="match status" value="1"/>
</dbReference>
<evidence type="ECO:0000256" key="1">
    <source>
        <dbReference type="PROSITE-ProRule" id="PRU00169"/>
    </source>
</evidence>
<gene>
    <name evidence="3" type="ORF">DXN05_20125</name>
</gene>
<dbReference type="Gene3D" id="3.40.50.2300">
    <property type="match status" value="1"/>
</dbReference>
<dbReference type="GO" id="GO:0000160">
    <property type="term" value="P:phosphorelay signal transduction system"/>
    <property type="evidence" value="ECO:0007669"/>
    <property type="project" value="InterPro"/>
</dbReference>
<dbReference type="PROSITE" id="PS50110">
    <property type="entry name" value="RESPONSE_REGULATORY"/>
    <property type="match status" value="1"/>
</dbReference>
<keyword evidence="4" id="KW-1185">Reference proteome</keyword>
<dbReference type="Proteomes" id="UP000261284">
    <property type="component" value="Unassembled WGS sequence"/>
</dbReference>
<sequence length="131" mass="14984">MAKFKTVLLVEDDPITVMVCERIIRMTGFAEQVKSVTNGQEAMDLIHEQAKHNAEELPQLIFLDINMPVMNGWEFLARFNSISGFFPRQPDIYVLSSTVDPEDYKRAESYSVVKRFISKPLTTELLNNITA</sequence>
<dbReference type="OrthoDB" id="1121174at2"/>
<dbReference type="AlphaFoldDB" id="A0A3E1NF73"/>
<comment type="caution">
    <text evidence="3">The sequence shown here is derived from an EMBL/GenBank/DDBJ whole genome shotgun (WGS) entry which is preliminary data.</text>
</comment>
<name>A0A3E1NF73_9BACT</name>
<dbReference type="RefSeq" id="WP_116849081.1">
    <property type="nucleotide sequence ID" value="NZ_QTJU01000009.1"/>
</dbReference>
<reference evidence="3 4" key="1">
    <citation type="submission" date="2018-08" db="EMBL/GenBank/DDBJ databases">
        <title>Chitinophagaceae sp. K23C18032701, a novel bacterium isolated from forest soil.</title>
        <authorList>
            <person name="Wang C."/>
        </authorList>
    </citation>
    <scope>NUCLEOTIDE SEQUENCE [LARGE SCALE GENOMIC DNA]</scope>
    <source>
        <strain evidence="3 4">K23C18032701</strain>
    </source>
</reference>
<accession>A0A3E1NF73</accession>
<dbReference type="PANTHER" id="PTHR44520:SF2">
    <property type="entry name" value="RESPONSE REGULATOR RCP1"/>
    <property type="match status" value="1"/>
</dbReference>
<protein>
    <submittedName>
        <fullName evidence="3">Response regulator</fullName>
    </submittedName>
</protein>
<feature type="domain" description="Response regulatory" evidence="2">
    <location>
        <begin position="6"/>
        <end position="131"/>
    </location>
</feature>
<organism evidence="3 4">
    <name type="scientific">Deminuibacter soli</name>
    <dbReference type="NCBI Taxonomy" id="2291815"/>
    <lineage>
        <taxon>Bacteria</taxon>
        <taxon>Pseudomonadati</taxon>
        <taxon>Bacteroidota</taxon>
        <taxon>Chitinophagia</taxon>
        <taxon>Chitinophagales</taxon>
        <taxon>Chitinophagaceae</taxon>
        <taxon>Deminuibacter</taxon>
    </lineage>
</organism>
<dbReference type="EMBL" id="QTJU01000009">
    <property type="protein sequence ID" value="RFM26527.1"/>
    <property type="molecule type" value="Genomic_DNA"/>
</dbReference>
<feature type="modified residue" description="4-aspartylphosphate" evidence="1">
    <location>
        <position position="64"/>
    </location>
</feature>
<evidence type="ECO:0000259" key="2">
    <source>
        <dbReference type="PROSITE" id="PS50110"/>
    </source>
</evidence>
<evidence type="ECO:0000313" key="3">
    <source>
        <dbReference type="EMBL" id="RFM26527.1"/>
    </source>
</evidence>
<keyword evidence="1" id="KW-0597">Phosphoprotein</keyword>
<evidence type="ECO:0000313" key="4">
    <source>
        <dbReference type="Proteomes" id="UP000261284"/>
    </source>
</evidence>